<organism evidence="1">
    <name type="scientific">Mycolicibacterium sp. CBMA 213</name>
    <dbReference type="NCBI Taxonomy" id="1968788"/>
    <lineage>
        <taxon>Bacteria</taxon>
        <taxon>Bacillati</taxon>
        <taxon>Actinomycetota</taxon>
        <taxon>Actinomycetes</taxon>
        <taxon>Mycobacteriales</taxon>
        <taxon>Mycobacteriaceae</taxon>
        <taxon>Mycolicibacterium</taxon>
    </lineage>
</organism>
<protein>
    <submittedName>
        <fullName evidence="1">Uncharacterized protein</fullName>
    </submittedName>
</protein>
<name>A0A343VRR6_9MYCO</name>
<gene>
    <name evidence="1" type="ORF">B5P44_p00295</name>
</gene>
<proteinExistence type="predicted"/>
<dbReference type="AlphaFoldDB" id="A0A343VRR6"/>
<sequence>MDEVLVCHVSRKRLAQGVPDLGNDVGGNRLQLSVL</sequence>
<keyword evidence="1" id="KW-0614">Plasmid</keyword>
<accession>A0A343VRR6</accession>
<geneLocation type="plasmid" evidence="1">
    <name>pCBMA213_1</name>
</geneLocation>
<reference evidence="1" key="1">
    <citation type="journal article" date="2018" name="Front. Microbiol.">
        <title>Beyond the Limits: tRNA Array Units in Mycobacterium Genomes.</title>
        <authorList>
            <person name="Morgado S.M."/>
            <person name="Vicente A.C."/>
        </authorList>
    </citation>
    <scope>NUCLEOTIDE SEQUENCE</scope>
    <source>
        <strain evidence="1">CBMA 213</strain>
        <plasmid evidence="1">pCBMA213_1</plasmid>
    </source>
</reference>
<dbReference type="EMBL" id="MF600313">
    <property type="protein sequence ID" value="AVN58590.1"/>
    <property type="molecule type" value="Genomic_DNA"/>
</dbReference>
<evidence type="ECO:0000313" key="1">
    <source>
        <dbReference type="EMBL" id="AVN58590.1"/>
    </source>
</evidence>